<organism evidence="2 3">
    <name type="scientific">Chryseobacterium formosus</name>
    <dbReference type="NCBI Taxonomy" id="1537363"/>
    <lineage>
        <taxon>Bacteria</taxon>
        <taxon>Pseudomonadati</taxon>
        <taxon>Bacteroidota</taxon>
        <taxon>Flavobacteriia</taxon>
        <taxon>Flavobacteriales</taxon>
        <taxon>Weeksellaceae</taxon>
        <taxon>Chryseobacterium group</taxon>
        <taxon>Chryseobacterium</taxon>
    </lineage>
</organism>
<evidence type="ECO:0000313" key="3">
    <source>
        <dbReference type="Proteomes" id="UP001073122"/>
    </source>
</evidence>
<sequence>MKLHLTLLFIFSFALFSAQNKELNHEKQIISDSVSLKDKAILERNMKDLENIKSNSKVKSETQESVAKGITIVQGIDRILNYKVNRVWREDLYCLVCLKNFRSGRMA</sequence>
<evidence type="ECO:0000313" key="2">
    <source>
        <dbReference type="EMBL" id="MCX8524295.1"/>
    </source>
</evidence>
<comment type="caution">
    <text evidence="2">The sequence shown here is derived from an EMBL/GenBank/DDBJ whole genome shotgun (WGS) entry which is preliminary data.</text>
</comment>
<proteinExistence type="predicted"/>
<accession>A0ABT3XT92</accession>
<protein>
    <submittedName>
        <fullName evidence="2">Uncharacterized protein</fullName>
    </submittedName>
</protein>
<feature type="signal peptide" evidence="1">
    <location>
        <begin position="1"/>
        <end position="18"/>
    </location>
</feature>
<dbReference type="RefSeq" id="WP_267265598.1">
    <property type="nucleotide sequence ID" value="NZ_JAOVZW010000011.1"/>
</dbReference>
<dbReference type="EMBL" id="JAOVZW010000011">
    <property type="protein sequence ID" value="MCX8524295.1"/>
    <property type="molecule type" value="Genomic_DNA"/>
</dbReference>
<keyword evidence="3" id="KW-1185">Reference proteome</keyword>
<dbReference type="Proteomes" id="UP001073122">
    <property type="component" value="Unassembled WGS sequence"/>
</dbReference>
<gene>
    <name evidence="2" type="ORF">OF897_10270</name>
</gene>
<reference evidence="2" key="1">
    <citation type="submission" date="2022-10" db="EMBL/GenBank/DDBJ databases">
        <title>Chryseobacterium sp. nov., a novel bacterial species.</title>
        <authorList>
            <person name="Cao Y."/>
        </authorList>
    </citation>
    <scope>NUCLEOTIDE SEQUENCE</scope>
    <source>
        <strain evidence="2">CCTCC AB2015118</strain>
    </source>
</reference>
<evidence type="ECO:0000256" key="1">
    <source>
        <dbReference type="SAM" id="SignalP"/>
    </source>
</evidence>
<keyword evidence="1" id="KW-0732">Signal</keyword>
<name>A0ABT3XT92_9FLAO</name>
<feature type="chain" id="PRO_5045053254" evidence="1">
    <location>
        <begin position="19"/>
        <end position="107"/>
    </location>
</feature>